<accession>A0A5C1Y9Y0</accession>
<evidence type="ECO:0000313" key="5">
    <source>
        <dbReference type="Proteomes" id="UP000322159"/>
    </source>
</evidence>
<dbReference type="Pfam" id="PF10708">
    <property type="entry name" value="DUF2510"/>
    <property type="match status" value="1"/>
</dbReference>
<feature type="transmembrane region" description="Helical" evidence="2">
    <location>
        <begin position="220"/>
        <end position="239"/>
    </location>
</feature>
<feature type="compositionally biased region" description="Gly residues" evidence="1">
    <location>
        <begin position="103"/>
        <end position="121"/>
    </location>
</feature>
<feature type="transmembrane region" description="Helical" evidence="2">
    <location>
        <begin position="166"/>
        <end position="185"/>
    </location>
</feature>
<evidence type="ECO:0000313" key="4">
    <source>
        <dbReference type="EMBL" id="QEO10626.1"/>
    </source>
</evidence>
<name>A0A5C1Y9Y0_9MICO</name>
<dbReference type="Proteomes" id="UP000322159">
    <property type="component" value="Chromosome"/>
</dbReference>
<dbReference type="EMBL" id="CP043504">
    <property type="protein sequence ID" value="QEO10626.1"/>
    <property type="molecule type" value="Genomic_DNA"/>
</dbReference>
<keyword evidence="2" id="KW-0472">Membrane</keyword>
<evidence type="ECO:0000259" key="3">
    <source>
        <dbReference type="Pfam" id="PF10708"/>
    </source>
</evidence>
<dbReference type="InterPro" id="IPR018929">
    <property type="entry name" value="DUF2510"/>
</dbReference>
<feature type="compositionally biased region" description="Low complexity" evidence="1">
    <location>
        <begin position="74"/>
        <end position="86"/>
    </location>
</feature>
<sequence>MESTPSTVPAPGWFPDPAGSGGERWWAGDAWTDHVRATTPEPPPPPPAPAAPAAAAPVGFTTGADPNVANRYRAAPAEPTAPASSTGYGPAADVGAADPSQPGWGGRPLPGDPAFGGGFGANHGSAGPASGLAVGAQPADATAAYGTTAYATTAVTKADASSKAGWAALGTAALALGLAVVLLFFERLGLWPALLAVAAVVQGIAGAVNARKTGGGMGPSLAAIVVGLVALGVMVATALDWSLNPEYEMPGATLERDIVNATQGWGDDVASADCPDPIHGQVGDELSCMAYSSTGQAFVVTVTIVEDGYVEWTIQY</sequence>
<feature type="compositionally biased region" description="Pro residues" evidence="1">
    <location>
        <begin position="40"/>
        <end position="50"/>
    </location>
</feature>
<dbReference type="KEGG" id="lyk:FLP23_11800"/>
<feature type="region of interest" description="Disordered" evidence="1">
    <location>
        <begin position="1"/>
        <end position="122"/>
    </location>
</feature>
<dbReference type="AlphaFoldDB" id="A0A5C1Y9Y0"/>
<dbReference type="OrthoDB" id="5244233at2"/>
<feature type="domain" description="DUF2510" evidence="3">
    <location>
        <begin position="11"/>
        <end position="43"/>
    </location>
</feature>
<keyword evidence="2" id="KW-0812">Transmembrane</keyword>
<keyword evidence="2" id="KW-1133">Transmembrane helix</keyword>
<evidence type="ECO:0000256" key="1">
    <source>
        <dbReference type="SAM" id="MobiDB-lite"/>
    </source>
</evidence>
<organism evidence="4 5">
    <name type="scientific">Protaetiibacter larvae</name>
    <dbReference type="NCBI Taxonomy" id="2592654"/>
    <lineage>
        <taxon>Bacteria</taxon>
        <taxon>Bacillati</taxon>
        <taxon>Actinomycetota</taxon>
        <taxon>Actinomycetes</taxon>
        <taxon>Micrococcales</taxon>
        <taxon>Microbacteriaceae</taxon>
        <taxon>Protaetiibacter</taxon>
    </lineage>
</organism>
<gene>
    <name evidence="4" type="ORF">FLP23_11800</name>
</gene>
<reference evidence="4 5" key="1">
    <citation type="submission" date="2019-09" db="EMBL/GenBank/DDBJ databases">
        <title>Genome sequencing of strain KACC 19322.</title>
        <authorList>
            <person name="Heo J."/>
            <person name="Kim S.-J."/>
            <person name="Kim J.-S."/>
            <person name="Hong S.-B."/>
            <person name="Kwon S.-W."/>
        </authorList>
    </citation>
    <scope>NUCLEOTIDE SEQUENCE [LARGE SCALE GENOMIC DNA]</scope>
    <source>
        <strain evidence="4 5">KACC 19322</strain>
    </source>
</reference>
<keyword evidence="5" id="KW-1185">Reference proteome</keyword>
<feature type="transmembrane region" description="Helical" evidence="2">
    <location>
        <begin position="191"/>
        <end position="208"/>
    </location>
</feature>
<proteinExistence type="predicted"/>
<protein>
    <submittedName>
        <fullName evidence="4">DUF2510 domain-containing protein</fullName>
    </submittedName>
</protein>
<evidence type="ECO:0000256" key="2">
    <source>
        <dbReference type="SAM" id="Phobius"/>
    </source>
</evidence>
<dbReference type="RefSeq" id="WP_149326041.1">
    <property type="nucleotide sequence ID" value="NZ_CP043504.1"/>
</dbReference>